<dbReference type="SUPFAM" id="SSF140683">
    <property type="entry name" value="SP0561-like"/>
    <property type="match status" value="1"/>
</dbReference>
<accession>A0ABP8FDQ5</accession>
<feature type="domain" description="DUF1858" evidence="1">
    <location>
        <begin position="3"/>
        <end position="62"/>
    </location>
</feature>
<evidence type="ECO:0008006" key="5">
    <source>
        <dbReference type="Google" id="ProtNLM"/>
    </source>
</evidence>
<dbReference type="InterPro" id="IPR018720">
    <property type="entry name" value="DUF2249"/>
</dbReference>
<evidence type="ECO:0000313" key="4">
    <source>
        <dbReference type="Proteomes" id="UP001501844"/>
    </source>
</evidence>
<keyword evidence="4" id="KW-1185">Reference proteome</keyword>
<dbReference type="Gene3D" id="1.10.3910.10">
    <property type="entry name" value="SP0561-like"/>
    <property type="match status" value="1"/>
</dbReference>
<gene>
    <name evidence="3" type="ORF">GCM10023183_11420</name>
</gene>
<feature type="domain" description="DUF2249" evidence="2">
    <location>
        <begin position="204"/>
        <end position="267"/>
    </location>
</feature>
<dbReference type="RefSeq" id="WP_345163412.1">
    <property type="nucleotide sequence ID" value="NZ_BAABGX010000001.1"/>
</dbReference>
<dbReference type="Pfam" id="PF10006">
    <property type="entry name" value="DUF2249"/>
    <property type="match status" value="2"/>
</dbReference>
<dbReference type="InterPro" id="IPR015077">
    <property type="entry name" value="DUF1858"/>
</dbReference>
<dbReference type="Pfam" id="PF08984">
    <property type="entry name" value="DUF1858"/>
    <property type="match status" value="1"/>
</dbReference>
<evidence type="ECO:0000259" key="1">
    <source>
        <dbReference type="Pfam" id="PF08984"/>
    </source>
</evidence>
<name>A0ABP8FDQ5_9BACT</name>
<protein>
    <recommendedName>
        <fullName evidence="5">DUF2249 domain-containing protein</fullName>
    </recommendedName>
</protein>
<organism evidence="3 4">
    <name type="scientific">Nibribacter koreensis</name>
    <dbReference type="NCBI Taxonomy" id="1084519"/>
    <lineage>
        <taxon>Bacteria</taxon>
        <taxon>Pseudomonadati</taxon>
        <taxon>Bacteroidota</taxon>
        <taxon>Cytophagia</taxon>
        <taxon>Cytophagales</taxon>
        <taxon>Hymenobacteraceae</taxon>
        <taxon>Nibribacter</taxon>
    </lineage>
</organism>
<feature type="domain" description="DUF2249" evidence="2">
    <location>
        <begin position="106"/>
        <end position="165"/>
    </location>
</feature>
<proteinExistence type="predicted"/>
<evidence type="ECO:0000259" key="2">
    <source>
        <dbReference type="Pfam" id="PF10006"/>
    </source>
</evidence>
<dbReference type="EMBL" id="BAABGX010000001">
    <property type="protein sequence ID" value="GAA4300851.1"/>
    <property type="molecule type" value="Genomic_DNA"/>
</dbReference>
<comment type="caution">
    <text evidence="3">The sequence shown here is derived from an EMBL/GenBank/DDBJ whole genome shotgun (WGS) entry which is preliminary data.</text>
</comment>
<dbReference type="Proteomes" id="UP001501844">
    <property type="component" value="Unassembled WGS sequence"/>
</dbReference>
<reference evidence="4" key="1">
    <citation type="journal article" date="2019" name="Int. J. Syst. Evol. Microbiol.">
        <title>The Global Catalogue of Microorganisms (GCM) 10K type strain sequencing project: providing services to taxonomists for standard genome sequencing and annotation.</title>
        <authorList>
            <consortium name="The Broad Institute Genomics Platform"/>
            <consortium name="The Broad Institute Genome Sequencing Center for Infectious Disease"/>
            <person name="Wu L."/>
            <person name="Ma J."/>
        </authorList>
    </citation>
    <scope>NUCLEOTIDE SEQUENCE [LARGE SCALE GENOMIC DNA]</scope>
    <source>
        <strain evidence="4">JCM 17917</strain>
    </source>
</reference>
<sequence>MEIAPDTKISAVLKENPAAMEAIVSINRHFEKLRNPVLRKILASRVTIGEAARIGGCQVEDFYEKLAPLGFEVKGQATPSGKVAEAQDSTFPEYLQNLPSSAFHYLDVREDLANGNDPFLLIMKAVEQLTDKNTLVLVNTFEPTPLLQILHKRGYDSYTEVKGPDLVYSYFWRKGEVVTALPSQPATQDFEQLLAQYAGSLKKLDVREMEMPLPMVTILNELEWLPTGHALHVTHRRVPQFLLPRLEDRGFQVAIQEAKPEEVYLLIFKPASS</sequence>
<evidence type="ECO:0000313" key="3">
    <source>
        <dbReference type="EMBL" id="GAA4300851.1"/>
    </source>
</evidence>
<dbReference type="InterPro" id="IPR038062">
    <property type="entry name" value="ScdA-like_N_sf"/>
</dbReference>